<dbReference type="KEGG" id="pstg:E8M01_34545"/>
<reference evidence="2 3" key="1">
    <citation type="submission" date="2019-04" db="EMBL/GenBank/DDBJ databases">
        <title>Phreatobacter aquaticus sp. nov.</title>
        <authorList>
            <person name="Choi A."/>
        </authorList>
    </citation>
    <scope>NUCLEOTIDE SEQUENCE [LARGE SCALE GENOMIC DNA]</scope>
    <source>
        <strain evidence="2 3">KCTC 52518</strain>
    </source>
</reference>
<evidence type="ECO:0000313" key="3">
    <source>
        <dbReference type="Proteomes" id="UP000298781"/>
    </source>
</evidence>
<accession>A0A4D7BEC3</accession>
<gene>
    <name evidence="2" type="ORF">E8M01_34545</name>
</gene>
<dbReference type="Proteomes" id="UP000298781">
    <property type="component" value="Chromosome"/>
</dbReference>
<dbReference type="OrthoDB" id="8453247at2"/>
<dbReference type="RefSeq" id="WP_136964318.1">
    <property type="nucleotide sequence ID" value="NZ_CP039690.1"/>
</dbReference>
<dbReference type="EMBL" id="CP039690">
    <property type="protein sequence ID" value="QCI68905.1"/>
    <property type="molecule type" value="Genomic_DNA"/>
</dbReference>
<organism evidence="2 3">
    <name type="scientific">Phreatobacter stygius</name>
    <dbReference type="NCBI Taxonomy" id="1940610"/>
    <lineage>
        <taxon>Bacteria</taxon>
        <taxon>Pseudomonadati</taxon>
        <taxon>Pseudomonadota</taxon>
        <taxon>Alphaproteobacteria</taxon>
        <taxon>Hyphomicrobiales</taxon>
        <taxon>Phreatobacteraceae</taxon>
        <taxon>Phreatobacter</taxon>
    </lineage>
</organism>
<proteinExistence type="predicted"/>
<sequence>MLDDPMILAIMRADGVDPARFRAMLAKLSASLGTSSLADANPAGAKRPGPGLRRSGAAALAETDMAIDRRKGAGPW</sequence>
<protein>
    <submittedName>
        <fullName evidence="2">Uncharacterized protein</fullName>
    </submittedName>
</protein>
<feature type="region of interest" description="Disordered" evidence="1">
    <location>
        <begin position="35"/>
        <end position="76"/>
    </location>
</feature>
<name>A0A4D7BEC3_9HYPH</name>
<dbReference type="AlphaFoldDB" id="A0A4D7BEC3"/>
<evidence type="ECO:0000256" key="1">
    <source>
        <dbReference type="SAM" id="MobiDB-lite"/>
    </source>
</evidence>
<keyword evidence="3" id="KW-1185">Reference proteome</keyword>
<feature type="compositionally biased region" description="Basic and acidic residues" evidence="1">
    <location>
        <begin position="66"/>
        <end position="76"/>
    </location>
</feature>
<evidence type="ECO:0000313" key="2">
    <source>
        <dbReference type="EMBL" id="QCI68905.1"/>
    </source>
</evidence>